<evidence type="ECO:0000313" key="2">
    <source>
        <dbReference type="Proteomes" id="UP000287502"/>
    </source>
</evidence>
<proteinExistence type="predicted"/>
<name>A0A3R5UY07_9BACT</name>
<keyword evidence="2" id="KW-1185">Reference proteome</keyword>
<dbReference type="AlphaFoldDB" id="A0A3R5UY07"/>
<sequence>MMTPKQIIEHRARLYTEKNGGGVYDLYSENSDLKRFFTDIESFCVRFSEITGESSHAGLNIVKELVKGKLAEVTFIEYFSKEDKILSFFSRSRLILEEGRWRILREEREMSIK</sequence>
<dbReference type="OrthoDB" id="9801259at2"/>
<protein>
    <recommendedName>
        <fullName evidence="3">Nuclear transport factor 2 family protein</fullName>
    </recommendedName>
</protein>
<gene>
    <name evidence="1" type="ORF">EP073_03720</name>
</gene>
<dbReference type="Proteomes" id="UP000287502">
    <property type="component" value="Chromosome"/>
</dbReference>
<evidence type="ECO:0000313" key="1">
    <source>
        <dbReference type="EMBL" id="QAR32542.1"/>
    </source>
</evidence>
<organism evidence="1 2">
    <name type="scientific">Geovibrio thiophilus</name>
    <dbReference type="NCBI Taxonomy" id="139438"/>
    <lineage>
        <taxon>Bacteria</taxon>
        <taxon>Pseudomonadati</taxon>
        <taxon>Deferribacterota</taxon>
        <taxon>Deferribacteres</taxon>
        <taxon>Deferribacterales</taxon>
        <taxon>Geovibrionaceae</taxon>
        <taxon>Geovibrio</taxon>
    </lineage>
</organism>
<reference evidence="1 2" key="1">
    <citation type="submission" date="2019-01" db="EMBL/GenBank/DDBJ databases">
        <title>Geovibrio thiophilus DSM 11263, complete genome.</title>
        <authorList>
            <person name="Spring S."/>
            <person name="Bunk B."/>
            <person name="Sproer C."/>
        </authorList>
    </citation>
    <scope>NUCLEOTIDE SEQUENCE [LARGE SCALE GENOMIC DNA]</scope>
    <source>
        <strain evidence="1 2">DSM 11263</strain>
    </source>
</reference>
<dbReference type="EMBL" id="CP035108">
    <property type="protein sequence ID" value="QAR32542.1"/>
    <property type="molecule type" value="Genomic_DNA"/>
</dbReference>
<dbReference type="RefSeq" id="WP_128465829.1">
    <property type="nucleotide sequence ID" value="NZ_CP035108.1"/>
</dbReference>
<accession>A0A3R5UY07</accession>
<dbReference type="KEGG" id="gtl:EP073_03720"/>
<evidence type="ECO:0008006" key="3">
    <source>
        <dbReference type="Google" id="ProtNLM"/>
    </source>
</evidence>